<dbReference type="PATRIC" id="fig|645517.4.peg.1430"/>
<proteinExistence type="predicted"/>
<organism evidence="3 4">
    <name type="scientific">Paraurantiacibacter namhicola</name>
    <dbReference type="NCBI Taxonomy" id="645517"/>
    <lineage>
        <taxon>Bacteria</taxon>
        <taxon>Pseudomonadati</taxon>
        <taxon>Pseudomonadota</taxon>
        <taxon>Alphaproteobacteria</taxon>
        <taxon>Sphingomonadales</taxon>
        <taxon>Erythrobacteraceae</taxon>
        <taxon>Paraurantiacibacter</taxon>
    </lineage>
</organism>
<dbReference type="OrthoDB" id="7597031at2"/>
<evidence type="ECO:0000313" key="3">
    <source>
        <dbReference type="EMBL" id="ANU07741.1"/>
    </source>
</evidence>
<evidence type="ECO:0000313" key="4">
    <source>
        <dbReference type="Proteomes" id="UP000092698"/>
    </source>
</evidence>
<evidence type="ECO:0000256" key="2">
    <source>
        <dbReference type="SAM" id="Phobius"/>
    </source>
</evidence>
<keyword evidence="4" id="KW-1185">Reference proteome</keyword>
<name>A0A1C7D8U5_9SPHN</name>
<dbReference type="Pfam" id="PF11739">
    <property type="entry name" value="YdbH-like"/>
    <property type="match status" value="1"/>
</dbReference>
<keyword evidence="2" id="KW-0472">Membrane</keyword>
<keyword evidence="2" id="KW-0812">Transmembrane</keyword>
<feature type="region of interest" description="Disordered" evidence="1">
    <location>
        <begin position="1059"/>
        <end position="1089"/>
    </location>
</feature>
<accession>A0A1C7D8U5</accession>
<dbReference type="RefSeq" id="WP_067787198.1">
    <property type="nucleotide sequence ID" value="NZ_CP016545.1"/>
</dbReference>
<feature type="transmembrane region" description="Helical" evidence="2">
    <location>
        <begin position="28"/>
        <end position="46"/>
    </location>
</feature>
<sequence length="1089" mass="115030">MAQSAQNTSETGREPEPKAGKRRLVWRWFLMPVLLIVGLAVAAAWLQRQELARSAIEDYFEGHGVEARYDITRISPRKQVIENVVLGDPASPDLTVKRIIVSIIPKLGLPTVRRVKLEGARLYGTFRDGELSFGALDPILLAGDGGEPELPDLDMTIRDGRVLMQTDFGDFGVKLSGAGNLSGGFEGVLAVASRDAAFGGCTLDGATLYGDFAIEAQRPLFQGPLRIADARCADAGVELADVAVTLDALVDAGLKGVDATYELAAGRGAIGDARMASLRGEGRVSYRDAEFNARYDLVGSDVRTSQANLAALSLDGTIRALDGFSSLRAEAGFEGTGLQPGTGLTGSLASAAAAAEGTLASDLLRKFGAAVEAELPGSALSGKVTLRRTGSVTSVIVPRADVSGRTGRLLQLSDLQYAAGGNGPMRLSGRFVTGGRDLPRIDGRIERRGSGGFDARLSMARYTAGNSSLALPSLSINSIPGGFRFSGDALASGDIPGGAAQGLQLPLAGTWTNGQLAMWQGCTDVRFDRLALADLSLDGRALTLCPARGQPILRYGPGGLRLAAGAPSLDLSGRLGSTPVRVASGPVGMAWPGTLSARNLDVALGPAGNATRFQLAGLTAQLGGPLAGTFEGTDILLDAVPLDMRDASGAWRYSGGRLEITDAELRVEDRAEPDRFNPLFARGAALTLFDNLVTANADLRHPLGDRLVARTAIRHDLSTSIGSADLDVPGITFVSGTRAVSVPQIDQVASGGFQPTDLTPLALGVVALVDGTVTGQGRIDWDDAGVRSTGQFTTDALDLAAAFGPVEKARGTIVFTDLLGLTTAPDQLIEVGTINPGIEVYDGEIRFQMTDGERLAVTSARWPFLGGFLSMRPVTLNLGVEEFRTYQLDVEGMEASMFVARMELNNFSATGTFDGTIPLVFDPQGNGRIEGGMLVSRPPGGNVSYQGDLLYEDMPMMAEFAFQALRSLDFKRMRIALDGALAGELVTRVRFDGVSQGEGAENNLITRQFAKLPLRFDVNIRAPFQQLLSSVRSLYDPSAIRDPRDLGLVDADGRVIRASISGQEAPPEPDPMDIPDEAVIQRPESEDVE</sequence>
<dbReference type="InterPro" id="IPR021730">
    <property type="entry name" value="YdbH"/>
</dbReference>
<protein>
    <submittedName>
        <fullName evidence="3">Dicarboxylate transport</fullName>
    </submittedName>
</protein>
<evidence type="ECO:0000256" key="1">
    <source>
        <dbReference type="SAM" id="MobiDB-lite"/>
    </source>
</evidence>
<dbReference type="AlphaFoldDB" id="A0A1C7D8U5"/>
<gene>
    <name evidence="3" type="ORF">A6F65_01436</name>
</gene>
<reference evidence="3 4" key="1">
    <citation type="submission" date="2016-07" db="EMBL/GenBank/DDBJ databases">
        <title>Complete genome sequence of Altererythrobacter namhicola JCM 16345T, containing esterase-encoding genes.</title>
        <authorList>
            <person name="Cheng H."/>
            <person name="Wu Y.-H."/>
            <person name="Jian S.-L."/>
            <person name="Huo Y.-Y."/>
            <person name="Wang C.-S."/>
            <person name="Xu X.-W."/>
        </authorList>
    </citation>
    <scope>NUCLEOTIDE SEQUENCE [LARGE SCALE GENOMIC DNA]</scope>
    <source>
        <strain evidence="3 4">JCM 16345</strain>
    </source>
</reference>
<dbReference type="Proteomes" id="UP000092698">
    <property type="component" value="Chromosome"/>
</dbReference>
<dbReference type="KEGG" id="anh:A6F65_01436"/>
<keyword evidence="2" id="KW-1133">Transmembrane helix</keyword>
<dbReference type="EMBL" id="CP016545">
    <property type="protein sequence ID" value="ANU07741.1"/>
    <property type="molecule type" value="Genomic_DNA"/>
</dbReference>
<dbReference type="STRING" id="645517.A6F65_01436"/>